<dbReference type="GO" id="GO:0016887">
    <property type="term" value="F:ATP hydrolysis activity"/>
    <property type="evidence" value="ECO:0007669"/>
    <property type="project" value="InterPro"/>
</dbReference>
<dbReference type="PANTHER" id="PTHR42759">
    <property type="entry name" value="MOXR FAMILY PROTEIN"/>
    <property type="match status" value="1"/>
</dbReference>
<dbReference type="InterPro" id="IPR027417">
    <property type="entry name" value="P-loop_NTPase"/>
</dbReference>
<evidence type="ECO:0000259" key="1">
    <source>
        <dbReference type="SMART" id="SM00382"/>
    </source>
</evidence>
<dbReference type="SUPFAM" id="SSF52540">
    <property type="entry name" value="P-loop containing nucleoside triphosphate hydrolases"/>
    <property type="match status" value="1"/>
</dbReference>
<dbReference type="Gene3D" id="3.40.50.300">
    <property type="entry name" value="P-loop containing nucleotide triphosphate hydrolases"/>
    <property type="match status" value="1"/>
</dbReference>
<feature type="domain" description="AAA+ ATPase" evidence="1">
    <location>
        <begin position="35"/>
        <end position="207"/>
    </location>
</feature>
<dbReference type="CDD" id="cd00009">
    <property type="entry name" value="AAA"/>
    <property type="match status" value="1"/>
</dbReference>
<comment type="caution">
    <text evidence="2">The sequence shown here is derived from an EMBL/GenBank/DDBJ whole genome shotgun (WGS) entry which is preliminary data.</text>
</comment>
<dbReference type="EMBL" id="MSFI01000011">
    <property type="protein sequence ID" value="OMP67268.1"/>
    <property type="molecule type" value="Genomic_DNA"/>
</dbReference>
<accession>A0A1V2A8E4</accession>
<evidence type="ECO:0000313" key="3">
    <source>
        <dbReference type="Proteomes" id="UP000188613"/>
    </source>
</evidence>
<dbReference type="PANTHER" id="PTHR42759:SF1">
    <property type="entry name" value="MAGNESIUM-CHELATASE SUBUNIT CHLD"/>
    <property type="match status" value="1"/>
</dbReference>
<keyword evidence="3" id="KW-1185">Reference proteome</keyword>
<evidence type="ECO:0000313" key="2">
    <source>
        <dbReference type="EMBL" id="OMP67268.1"/>
    </source>
</evidence>
<gene>
    <name evidence="2" type="ORF">BTO28_08040</name>
</gene>
<dbReference type="GO" id="GO:0005524">
    <property type="term" value="F:ATP binding"/>
    <property type="evidence" value="ECO:0007669"/>
    <property type="project" value="InterPro"/>
</dbReference>
<organism evidence="2 3">
    <name type="scientific">Domibacillus epiphyticus</name>
    <dbReference type="NCBI Taxonomy" id="1714355"/>
    <lineage>
        <taxon>Bacteria</taxon>
        <taxon>Bacillati</taxon>
        <taxon>Bacillota</taxon>
        <taxon>Bacilli</taxon>
        <taxon>Bacillales</taxon>
        <taxon>Bacillaceae</taxon>
        <taxon>Domibacillus</taxon>
    </lineage>
</organism>
<protein>
    <recommendedName>
        <fullName evidence="1">AAA+ ATPase domain-containing protein</fullName>
    </recommendedName>
</protein>
<dbReference type="Pfam" id="PF07728">
    <property type="entry name" value="AAA_5"/>
    <property type="match status" value="1"/>
</dbReference>
<dbReference type="AlphaFoldDB" id="A0A1V2A8E4"/>
<reference evidence="2 3" key="1">
    <citation type="submission" date="2016-12" db="EMBL/GenBank/DDBJ databases">
        <title>Domibacillus sp. SAB 38T whole genome sequencing.</title>
        <authorList>
            <person name="Verma A."/>
            <person name="Ojha A.K."/>
            <person name="Krishnamurthi S."/>
        </authorList>
    </citation>
    <scope>NUCLEOTIDE SEQUENCE [LARGE SCALE GENOMIC DNA]</scope>
    <source>
        <strain evidence="2 3">SAB 38</strain>
    </source>
</reference>
<dbReference type="SMART" id="SM00382">
    <property type="entry name" value="AAA"/>
    <property type="match status" value="1"/>
</dbReference>
<dbReference type="InterPro" id="IPR003593">
    <property type="entry name" value="AAA+_ATPase"/>
</dbReference>
<proteinExistence type="predicted"/>
<name>A0A1V2A8E4_9BACI</name>
<dbReference type="InterPro" id="IPR011704">
    <property type="entry name" value="ATPase_dyneun-rel_AAA"/>
</dbReference>
<sequence length="307" mass="35400">MNVNEKIEALQQQLKEQGYIADPSLLMAIYISEILEQPLFLEGDPGVGKTEVAKVMAKRINGNLIRLQCFPGIESNEVLYEWNYLKQILNIRMREHHLLKTESLNGQFLEEEDLFHKDFLIARPLLAALQSRQPVVLLIDEIDRSDERFEAFLLEFLSDFQISIPEVGTIKTFHKPRVILTSNRTRDVHDALRRRCIYQWIDYPSLDKEMEIIRSKTSGLSEILLNQICSFLSVLRKYPLDKKPGLSESLDWARTISSLGLDNIWDKNILKNTAGCLVKTKEDTDMVIKSLDDALKDSKNILNRLIG</sequence>
<dbReference type="OrthoDB" id="9783370at2"/>
<dbReference type="InterPro" id="IPR050764">
    <property type="entry name" value="CbbQ/NirQ/NorQ/GpvN"/>
</dbReference>
<dbReference type="STRING" id="1714355.BTO28_08040"/>
<dbReference type="Proteomes" id="UP000188613">
    <property type="component" value="Unassembled WGS sequence"/>
</dbReference>